<dbReference type="EC" id="2.1.1.-" evidence="4"/>
<name>A0A0E9NK94_SAICN</name>
<dbReference type="InterPro" id="IPR029063">
    <property type="entry name" value="SAM-dependent_MTases_sf"/>
</dbReference>
<evidence type="ECO:0000256" key="3">
    <source>
        <dbReference type="ARBA" id="ARBA00022679"/>
    </source>
</evidence>
<dbReference type="InterPro" id="IPR013217">
    <property type="entry name" value="Methyltransf_12"/>
</dbReference>
<dbReference type="STRING" id="698492.A0A0E9NK94"/>
<dbReference type="PANTHER" id="PTHR22809:SF5">
    <property type="entry name" value="TRNA N(3)-METHYLCYTIDINE METHYLTRANSFERASE METTL6"/>
    <property type="match status" value="1"/>
</dbReference>
<comment type="caution">
    <text evidence="7">The sequence shown here is derived from an EMBL/GenBank/DDBJ whole genome shotgun (WGS) entry which is preliminary data.</text>
</comment>
<protein>
    <recommendedName>
        <fullName evidence="4">tRNA N(3)-methylcytidine methyltransferase</fullName>
        <ecNumber evidence="4">2.1.1.-</ecNumber>
    </recommendedName>
</protein>
<reference evidence="7 8" key="2">
    <citation type="journal article" date="2014" name="J. Gen. Appl. Microbiol.">
        <title>The early diverging ascomycetous budding yeast Saitoella complicata has three histone deacetylases belonging to the Clr6, Hos2, and Rpd3 lineages.</title>
        <authorList>
            <person name="Nishida H."/>
            <person name="Matsumoto T."/>
            <person name="Kondo S."/>
            <person name="Hamamoto M."/>
            <person name="Yoshikawa H."/>
        </authorList>
    </citation>
    <scope>NUCLEOTIDE SEQUENCE [LARGE SCALE GENOMIC DNA]</scope>
    <source>
        <strain evidence="7 8">NRRL Y-17804</strain>
    </source>
</reference>
<feature type="region of interest" description="Disordered" evidence="5">
    <location>
        <begin position="1"/>
        <end position="22"/>
    </location>
</feature>
<evidence type="ECO:0000313" key="8">
    <source>
        <dbReference type="Proteomes" id="UP000033140"/>
    </source>
</evidence>
<keyword evidence="2 4" id="KW-0489">Methyltransferase</keyword>
<dbReference type="OMA" id="DAQRNWD"/>
<comment type="similarity">
    <text evidence="1 4">Belongs to the methyltransferase superfamily. METL family.</text>
</comment>
<dbReference type="GO" id="GO:0008173">
    <property type="term" value="F:RNA methyltransferase activity"/>
    <property type="evidence" value="ECO:0007669"/>
    <property type="project" value="UniProtKB-ARBA"/>
</dbReference>
<evidence type="ECO:0000256" key="2">
    <source>
        <dbReference type="ARBA" id="ARBA00022603"/>
    </source>
</evidence>
<comment type="function">
    <text evidence="4">S-adenosyl-L-methionine-dependent methyltransferase.</text>
</comment>
<evidence type="ECO:0000256" key="4">
    <source>
        <dbReference type="PIRNR" id="PIRNR037755"/>
    </source>
</evidence>
<sequence>MSSDARPPNSTPATETPDHEQQATELDALAPPLKPFWISKYKSEAAKHWDLFYKRNTTNFFRDRHWLDREFSSILSSGPIVALEVGCGVGNMAFPALERNPELTMWCCDFSRRAVEFVKANPGYEGGQGRCRAFVCDIAREALVEHIPPQSIDVLSCIFVLSAIPPELHVETLKNLASVMKPNGTLIFRDYATNDLAQLRFLSQKEIPKLDSNLYVRGDSTMSYFFEEEYLRGAMKECGEFVEEVLERKGIEVENRKRELVMERSFLQGVWRRK</sequence>
<reference evidence="7 8" key="1">
    <citation type="journal article" date="2011" name="J. Gen. Appl. Microbiol.">
        <title>Draft genome sequencing of the enigmatic yeast Saitoella complicata.</title>
        <authorList>
            <person name="Nishida H."/>
            <person name="Hamamoto M."/>
            <person name="Sugiyama J."/>
        </authorList>
    </citation>
    <scope>NUCLEOTIDE SEQUENCE [LARGE SCALE GENOMIC DNA]</scope>
    <source>
        <strain evidence="7 8">NRRL Y-17804</strain>
    </source>
</reference>
<evidence type="ECO:0000256" key="5">
    <source>
        <dbReference type="SAM" id="MobiDB-lite"/>
    </source>
</evidence>
<proteinExistence type="inferred from homology"/>
<feature type="domain" description="Methyltransferase type 12" evidence="6">
    <location>
        <begin position="83"/>
        <end position="186"/>
    </location>
</feature>
<dbReference type="PANTHER" id="PTHR22809">
    <property type="entry name" value="METHYLTRANSFERASE-RELATED"/>
    <property type="match status" value="1"/>
</dbReference>
<keyword evidence="8" id="KW-1185">Reference proteome</keyword>
<dbReference type="CDD" id="cd02440">
    <property type="entry name" value="AdoMet_MTases"/>
    <property type="match status" value="1"/>
</dbReference>
<dbReference type="EMBL" id="BACD03000031">
    <property type="protein sequence ID" value="GAO50264.1"/>
    <property type="molecule type" value="Genomic_DNA"/>
</dbReference>
<dbReference type="Proteomes" id="UP000033140">
    <property type="component" value="Unassembled WGS sequence"/>
</dbReference>
<dbReference type="OrthoDB" id="417697at2759"/>
<evidence type="ECO:0000259" key="6">
    <source>
        <dbReference type="Pfam" id="PF08242"/>
    </source>
</evidence>
<dbReference type="Gene3D" id="3.40.50.150">
    <property type="entry name" value="Vaccinia Virus protein VP39"/>
    <property type="match status" value="1"/>
</dbReference>
<evidence type="ECO:0000313" key="7">
    <source>
        <dbReference type="EMBL" id="GAO50264.1"/>
    </source>
</evidence>
<keyword evidence="3 4" id="KW-0808">Transferase</keyword>
<dbReference type="SUPFAM" id="SSF53335">
    <property type="entry name" value="S-adenosyl-L-methionine-dependent methyltransferases"/>
    <property type="match status" value="1"/>
</dbReference>
<dbReference type="RefSeq" id="XP_019021600.1">
    <property type="nucleotide sequence ID" value="XM_019168016.1"/>
</dbReference>
<evidence type="ECO:0000256" key="1">
    <source>
        <dbReference type="ARBA" id="ARBA00009725"/>
    </source>
</evidence>
<dbReference type="InterPro" id="IPR026113">
    <property type="entry name" value="METTL2/6/8-like"/>
</dbReference>
<dbReference type="PIRSF" id="PIRSF037755">
    <property type="entry name" value="Mettl2_prd"/>
    <property type="match status" value="1"/>
</dbReference>
<dbReference type="Pfam" id="PF08242">
    <property type="entry name" value="Methyltransf_12"/>
    <property type="match status" value="1"/>
</dbReference>
<dbReference type="GO" id="GO:0032259">
    <property type="term" value="P:methylation"/>
    <property type="evidence" value="ECO:0007669"/>
    <property type="project" value="UniProtKB-KW"/>
</dbReference>
<gene>
    <name evidence="7" type="ORF">G7K_4396-t1</name>
</gene>
<reference evidence="7 8" key="3">
    <citation type="journal article" date="2015" name="Genome Announc.">
        <title>Draft Genome Sequence of the Archiascomycetous Yeast Saitoella complicata.</title>
        <authorList>
            <person name="Yamauchi K."/>
            <person name="Kondo S."/>
            <person name="Hamamoto M."/>
            <person name="Takahashi Y."/>
            <person name="Ogura Y."/>
            <person name="Hayashi T."/>
            <person name="Nishida H."/>
        </authorList>
    </citation>
    <scope>NUCLEOTIDE SEQUENCE [LARGE SCALE GENOMIC DNA]</scope>
    <source>
        <strain evidence="7 8">NRRL Y-17804</strain>
    </source>
</reference>
<organism evidence="7 8">
    <name type="scientific">Saitoella complicata (strain BCRC 22490 / CBS 7301 / JCM 7358 / NBRC 10748 / NRRL Y-17804)</name>
    <dbReference type="NCBI Taxonomy" id="698492"/>
    <lineage>
        <taxon>Eukaryota</taxon>
        <taxon>Fungi</taxon>
        <taxon>Dikarya</taxon>
        <taxon>Ascomycota</taxon>
        <taxon>Taphrinomycotina</taxon>
        <taxon>Taphrinomycotina incertae sedis</taxon>
        <taxon>Saitoella</taxon>
    </lineage>
</organism>
<dbReference type="GO" id="GO:0008757">
    <property type="term" value="F:S-adenosylmethionine-dependent methyltransferase activity"/>
    <property type="evidence" value="ECO:0007669"/>
    <property type="project" value="UniProtKB-ARBA"/>
</dbReference>
<dbReference type="AlphaFoldDB" id="A0A0E9NK94"/>
<accession>A0A0E9NK94</accession>